<dbReference type="Proteomes" id="UP000712600">
    <property type="component" value="Unassembled WGS sequence"/>
</dbReference>
<evidence type="ECO:0000313" key="4">
    <source>
        <dbReference type="Proteomes" id="UP000712600"/>
    </source>
</evidence>
<accession>A0A8S9PW71</accession>
<feature type="repeat" description="PPR" evidence="2">
    <location>
        <begin position="390"/>
        <end position="424"/>
    </location>
</feature>
<dbReference type="Gene3D" id="1.25.40.10">
    <property type="entry name" value="Tetratricopeptide repeat domain"/>
    <property type="match status" value="1"/>
</dbReference>
<evidence type="ECO:0000256" key="1">
    <source>
        <dbReference type="ARBA" id="ARBA00022737"/>
    </source>
</evidence>
<dbReference type="EMBL" id="QGKX02001347">
    <property type="protein sequence ID" value="KAF3526275.1"/>
    <property type="molecule type" value="Genomic_DNA"/>
</dbReference>
<dbReference type="Pfam" id="PF01535">
    <property type="entry name" value="PPR"/>
    <property type="match status" value="1"/>
</dbReference>
<comment type="caution">
    <text evidence="3">The sequence shown here is derived from an EMBL/GenBank/DDBJ whole genome shotgun (WGS) entry which is preliminary data.</text>
</comment>
<name>A0A8S9PW71_BRACR</name>
<dbReference type="InterPro" id="IPR011990">
    <property type="entry name" value="TPR-like_helical_dom_sf"/>
</dbReference>
<dbReference type="PANTHER" id="PTHR47926">
    <property type="entry name" value="PENTATRICOPEPTIDE REPEAT-CONTAINING PROTEIN"/>
    <property type="match status" value="1"/>
</dbReference>
<proteinExistence type="predicted"/>
<dbReference type="GO" id="GO:0009451">
    <property type="term" value="P:RNA modification"/>
    <property type="evidence" value="ECO:0007669"/>
    <property type="project" value="InterPro"/>
</dbReference>
<dbReference type="InterPro" id="IPR046960">
    <property type="entry name" value="PPR_At4g14850-like_plant"/>
</dbReference>
<sequence>MDSNGLPVDAINSGKFTDVASKVEAYLDRYEEEIPHQISGCNSVQDMIDVMPLVSLVTSRYELARIKTGWKDIDVENRLRKLDSVGTDLIEWAATHMNPMSLVMIFFNHGIVSVNTIASTRNVRRVHALALTTGMLEDEWNRSRMIPLYLQSAKSSLEVEHLASVKDFCEAISTVNHLVSLYRQSAAETGWKDRFLEKNLEKMTVIVNDLEDWVASKNPNSLEVEHLASVKDFCEAISTVNHLVSLYRQSAAETGWKDRFLEKNLEKMTVIVNDLEDWVASKNPNSLVMIYLKHGIVGSVNTISIPNKVKRVHALALKTGMLEDEWNRSRLMGLYLQASTCTLVDCERLFHGAEKKGLLLFNQMLTVYSRHDPDKAKRLFDELIGTCPPDGATYMGLLHALSVGGEPWEAIKVIQQMESRGVQPDPRHYGVAVDSFARTRTPDFIKAAIDILKYFPSAEHEVTINSILSRCVPPPGVKPVSAKDELELKETMKQAQLDLEEIIKQALVEGLDLGKVIKRALDQGLDLQRTLKQALSCIGSSRNYQTCAGFGGLSGEEGVQVCCSGQDSLEARKVGVEVAQACYQELGAGYDVEDEEVSKEGRKEGRSVLFYLFAFGETLIIYPSVCLWEDS</sequence>
<organism evidence="3 4">
    <name type="scientific">Brassica cretica</name>
    <name type="common">Mustard</name>
    <dbReference type="NCBI Taxonomy" id="69181"/>
    <lineage>
        <taxon>Eukaryota</taxon>
        <taxon>Viridiplantae</taxon>
        <taxon>Streptophyta</taxon>
        <taxon>Embryophyta</taxon>
        <taxon>Tracheophyta</taxon>
        <taxon>Spermatophyta</taxon>
        <taxon>Magnoliopsida</taxon>
        <taxon>eudicotyledons</taxon>
        <taxon>Gunneridae</taxon>
        <taxon>Pentapetalae</taxon>
        <taxon>rosids</taxon>
        <taxon>malvids</taxon>
        <taxon>Brassicales</taxon>
        <taxon>Brassicaceae</taxon>
        <taxon>Brassiceae</taxon>
        <taxon>Brassica</taxon>
    </lineage>
</organism>
<protein>
    <recommendedName>
        <fullName evidence="5">Pentatricopeptide repeat-containing protein</fullName>
    </recommendedName>
</protein>
<dbReference type="AlphaFoldDB" id="A0A8S9PW71"/>
<dbReference type="NCBIfam" id="TIGR00756">
    <property type="entry name" value="PPR"/>
    <property type="match status" value="1"/>
</dbReference>
<evidence type="ECO:0008006" key="5">
    <source>
        <dbReference type="Google" id="ProtNLM"/>
    </source>
</evidence>
<dbReference type="PROSITE" id="PS51375">
    <property type="entry name" value="PPR"/>
    <property type="match status" value="1"/>
</dbReference>
<gene>
    <name evidence="3" type="ORF">F2Q69_00049691</name>
</gene>
<keyword evidence="1" id="KW-0677">Repeat</keyword>
<dbReference type="InterPro" id="IPR002885">
    <property type="entry name" value="PPR_rpt"/>
</dbReference>
<reference evidence="3" key="1">
    <citation type="submission" date="2019-12" db="EMBL/GenBank/DDBJ databases">
        <title>Genome sequencing and annotation of Brassica cretica.</title>
        <authorList>
            <person name="Studholme D.J."/>
            <person name="Sarris P."/>
        </authorList>
    </citation>
    <scope>NUCLEOTIDE SEQUENCE</scope>
    <source>
        <strain evidence="3">PFS-109/04</strain>
        <tissue evidence="3">Leaf</tissue>
    </source>
</reference>
<dbReference type="GO" id="GO:0003723">
    <property type="term" value="F:RNA binding"/>
    <property type="evidence" value="ECO:0007669"/>
    <property type="project" value="InterPro"/>
</dbReference>
<evidence type="ECO:0000256" key="2">
    <source>
        <dbReference type="PROSITE-ProRule" id="PRU00708"/>
    </source>
</evidence>
<evidence type="ECO:0000313" key="3">
    <source>
        <dbReference type="EMBL" id="KAF3526275.1"/>
    </source>
</evidence>